<feature type="chain" id="PRO_5009265916" description="TRAP transporter solute receptor, TAXI family" evidence="1">
    <location>
        <begin position="25"/>
        <end position="318"/>
    </location>
</feature>
<proteinExistence type="predicted"/>
<name>A0A1H1XVM4_9PSED</name>
<keyword evidence="1" id="KW-0732">Signal</keyword>
<evidence type="ECO:0000313" key="3">
    <source>
        <dbReference type="Proteomes" id="UP000243359"/>
    </source>
</evidence>
<gene>
    <name evidence="2" type="ORF">SAMN05216221_3558</name>
</gene>
<keyword evidence="3" id="KW-1185">Reference proteome</keyword>
<protein>
    <recommendedName>
        <fullName evidence="4">TRAP transporter solute receptor, TAXI family</fullName>
    </recommendedName>
</protein>
<dbReference type="STRING" id="1392877.SAMN05216221_3558"/>
<evidence type="ECO:0000256" key="1">
    <source>
        <dbReference type="SAM" id="SignalP"/>
    </source>
</evidence>
<dbReference type="NCBIfam" id="TIGR02122">
    <property type="entry name" value="TRAP_TAXI"/>
    <property type="match status" value="1"/>
</dbReference>
<dbReference type="EMBL" id="LT629751">
    <property type="protein sequence ID" value="SDT13091.1"/>
    <property type="molecule type" value="Genomic_DNA"/>
</dbReference>
<dbReference type="RefSeq" id="WP_090350980.1">
    <property type="nucleotide sequence ID" value="NZ_LT629751.1"/>
</dbReference>
<reference evidence="3" key="1">
    <citation type="submission" date="2016-10" db="EMBL/GenBank/DDBJ databases">
        <authorList>
            <person name="Varghese N."/>
            <person name="Submissions S."/>
        </authorList>
    </citation>
    <scope>NUCLEOTIDE SEQUENCE [LARGE SCALE GENOMIC DNA]</scope>
    <source>
        <strain evidence="3">KCTC 32247</strain>
    </source>
</reference>
<accession>A0A1H1XVM4</accession>
<dbReference type="AlphaFoldDB" id="A0A1H1XVM4"/>
<evidence type="ECO:0000313" key="2">
    <source>
        <dbReference type="EMBL" id="SDT13091.1"/>
    </source>
</evidence>
<dbReference type="SUPFAM" id="SSF53850">
    <property type="entry name" value="Periplasmic binding protein-like II"/>
    <property type="match status" value="1"/>
</dbReference>
<feature type="signal peptide" evidence="1">
    <location>
        <begin position="1"/>
        <end position="24"/>
    </location>
</feature>
<dbReference type="PANTHER" id="PTHR42941">
    <property type="entry name" value="SLL1037 PROTEIN"/>
    <property type="match status" value="1"/>
</dbReference>
<dbReference type="OrthoDB" id="9780180at2"/>
<dbReference type="PANTHER" id="PTHR42941:SF1">
    <property type="entry name" value="SLL1037 PROTEIN"/>
    <property type="match status" value="1"/>
</dbReference>
<organism evidence="2 3">
    <name type="scientific">Pseudomonas oryzae</name>
    <dbReference type="NCBI Taxonomy" id="1392877"/>
    <lineage>
        <taxon>Bacteria</taxon>
        <taxon>Pseudomonadati</taxon>
        <taxon>Pseudomonadota</taxon>
        <taxon>Gammaproteobacteria</taxon>
        <taxon>Pseudomonadales</taxon>
        <taxon>Pseudomonadaceae</taxon>
        <taxon>Pseudomonas</taxon>
    </lineage>
</organism>
<sequence>MTLSKRLGLFAAAAALTASTASFAAPTFINVLTGGTSGVYYPVGVALSQVYSTGIDGSKTSVQATKASVENLNLLQAGRGELGFSLADSVDDAWKGVADAGFKEPLTRLRAIAGTYPNYIQIVASAESGIKTLADLKGKRISVGAAKSGTELNARAIFKAAGLSYEDMGKVEFLPFAESVELIKNRQLDATLQSSGLGMAAIRDLSSVMPLNFIGVPAEVVAKIGSPAYQARMIPAGTYDGQSEDVPTVAITNILVTHEKVSDEVAYQMTKLMFDNLGRLASSHSAAKDIQLQTATENLPIPLHPGAERFYKEVGVLK</sequence>
<dbReference type="Gene3D" id="3.40.190.10">
    <property type="entry name" value="Periplasmic binding protein-like II"/>
    <property type="match status" value="2"/>
</dbReference>
<evidence type="ECO:0008006" key="4">
    <source>
        <dbReference type="Google" id="ProtNLM"/>
    </source>
</evidence>
<dbReference type="Proteomes" id="UP000243359">
    <property type="component" value="Chromosome I"/>
</dbReference>
<dbReference type="CDD" id="cd13567">
    <property type="entry name" value="PBP2_TtGluBP"/>
    <property type="match status" value="1"/>
</dbReference>
<dbReference type="InterPro" id="IPR011852">
    <property type="entry name" value="TRAP_TAXI"/>
</dbReference>
<dbReference type="Pfam" id="PF16868">
    <property type="entry name" value="NMT1_3"/>
    <property type="match status" value="1"/>
</dbReference>